<feature type="active site" evidence="1">
    <location>
        <position position="261"/>
    </location>
</feature>
<dbReference type="InterPro" id="IPR036597">
    <property type="entry name" value="Fido-like_dom_sf"/>
</dbReference>
<sequence length="435" mass="49427">MKSIKPPILQDILDKNFADIAAKLPDTKPTDHKGRYLPWPEFQYRHKQPLIEWAAVKLIRQSFLKALPLADEQGRPFQYALPDTFQPLLHQIDRLAAPLLAERNSDGLVFYAQSLTEEAISSAQLEGASTTRQAAKAMLDNQHRPRNEHERMIFNNYALMRQVADTSKEPLTLSLIQSYHAAAVNQTENPYVTAGAFRADNDVFVQDADGNTAHKPPPFEQIPARLQALCDFANTDHSRPDNFIPPVVKAVILHFMMGYEHPFSDGNGRTARALFYWFMLKQGYSAFQYISISALLKQAPKQYGLSYLYSETDDNDLTYFIDYQLRIISRAIDRFSGYIEQKQQQHKARLLWLLETPKGRSLNRRQADILDKAIKQQGRVFTVKEIMADYQISENSARADLKGLADIGALAETGGKGRLKIYLALPDIESRLKAV</sequence>
<dbReference type="EMBL" id="UGQS01000002">
    <property type="protein sequence ID" value="STZ76295.1"/>
    <property type="molecule type" value="Genomic_DNA"/>
</dbReference>
<dbReference type="PROSITE" id="PS51459">
    <property type="entry name" value="FIDO"/>
    <property type="match status" value="1"/>
</dbReference>
<dbReference type="InterPro" id="IPR003812">
    <property type="entry name" value="Fido"/>
</dbReference>
<keyword evidence="2" id="KW-0547">Nucleotide-binding</keyword>
<protein>
    <submittedName>
        <fullName evidence="4">Fic family protein</fullName>
    </submittedName>
</protein>
<dbReference type="PANTHER" id="PTHR13504:SF38">
    <property type="entry name" value="FIDO DOMAIN-CONTAINING PROTEIN"/>
    <property type="match status" value="1"/>
</dbReference>
<keyword evidence="5" id="KW-1185">Reference proteome</keyword>
<dbReference type="InterPro" id="IPR036390">
    <property type="entry name" value="WH_DNA-bd_sf"/>
</dbReference>
<accession>A0A378UG76</accession>
<evidence type="ECO:0000313" key="4">
    <source>
        <dbReference type="EMBL" id="STZ76295.1"/>
    </source>
</evidence>
<dbReference type="Proteomes" id="UP000254651">
    <property type="component" value="Unassembled WGS sequence"/>
</dbReference>
<evidence type="ECO:0000256" key="2">
    <source>
        <dbReference type="PIRSR" id="PIRSR640198-2"/>
    </source>
</evidence>
<gene>
    <name evidence="4" type="ORF">NCTC10295_01056</name>
</gene>
<dbReference type="SUPFAM" id="SSF140931">
    <property type="entry name" value="Fic-like"/>
    <property type="match status" value="1"/>
</dbReference>
<dbReference type="SUPFAM" id="SSF46785">
    <property type="entry name" value="Winged helix' DNA-binding domain"/>
    <property type="match status" value="1"/>
</dbReference>
<dbReference type="GO" id="GO:0005524">
    <property type="term" value="F:ATP binding"/>
    <property type="evidence" value="ECO:0007669"/>
    <property type="project" value="UniProtKB-KW"/>
</dbReference>
<evidence type="ECO:0000313" key="5">
    <source>
        <dbReference type="Proteomes" id="UP000254651"/>
    </source>
</evidence>
<organism evidence="4 5">
    <name type="scientific">Bergeriella denitrificans</name>
    <name type="common">Neisseria denitrificans</name>
    <dbReference type="NCBI Taxonomy" id="494"/>
    <lineage>
        <taxon>Bacteria</taxon>
        <taxon>Pseudomonadati</taxon>
        <taxon>Pseudomonadota</taxon>
        <taxon>Betaproteobacteria</taxon>
        <taxon>Neisseriales</taxon>
        <taxon>Neisseriaceae</taxon>
        <taxon>Bergeriella</taxon>
    </lineage>
</organism>
<proteinExistence type="predicted"/>
<dbReference type="InterPro" id="IPR040198">
    <property type="entry name" value="Fido_containing"/>
</dbReference>
<dbReference type="PANTHER" id="PTHR13504">
    <property type="entry name" value="FIDO DOMAIN-CONTAINING PROTEIN DDB_G0283145"/>
    <property type="match status" value="1"/>
</dbReference>
<evidence type="ECO:0000256" key="1">
    <source>
        <dbReference type="PIRSR" id="PIRSR640198-1"/>
    </source>
</evidence>
<dbReference type="Gene3D" id="1.10.3290.10">
    <property type="entry name" value="Fido-like domain"/>
    <property type="match status" value="1"/>
</dbReference>
<reference evidence="4 5" key="1">
    <citation type="submission" date="2018-06" db="EMBL/GenBank/DDBJ databases">
        <authorList>
            <consortium name="Pathogen Informatics"/>
            <person name="Doyle S."/>
        </authorList>
    </citation>
    <scope>NUCLEOTIDE SEQUENCE [LARGE SCALE GENOMIC DNA]</scope>
    <source>
        <strain evidence="4 5">NCTC10295</strain>
    </source>
</reference>
<keyword evidence="2" id="KW-0067">ATP-binding</keyword>
<dbReference type="RefSeq" id="WP_066077605.1">
    <property type="nucleotide sequence ID" value="NZ_CP181246.1"/>
</dbReference>
<feature type="binding site" evidence="2">
    <location>
        <begin position="265"/>
        <end position="272"/>
    </location>
    <ligand>
        <name>ATP</name>
        <dbReference type="ChEBI" id="CHEBI:30616"/>
    </ligand>
</feature>
<dbReference type="AlphaFoldDB" id="A0A378UG76"/>
<feature type="binding site" evidence="2">
    <location>
        <begin position="205"/>
        <end position="214"/>
    </location>
    <ligand>
        <name>ATP</name>
        <dbReference type="ChEBI" id="CHEBI:30616"/>
    </ligand>
</feature>
<dbReference type="Pfam" id="PF02661">
    <property type="entry name" value="Fic"/>
    <property type="match status" value="1"/>
</dbReference>
<evidence type="ECO:0000259" key="3">
    <source>
        <dbReference type="PROSITE" id="PS51459"/>
    </source>
</evidence>
<feature type="domain" description="Fido" evidence="3">
    <location>
        <begin position="171"/>
        <end position="326"/>
    </location>
</feature>
<name>A0A378UG76_BERDE</name>